<accession>A0A2S7VKI5</accession>
<evidence type="ECO:0000313" key="9">
    <source>
        <dbReference type="EMBL" id="PQJ62674.1"/>
    </source>
</evidence>
<evidence type="ECO:0000256" key="8">
    <source>
        <dbReference type="SAM" id="SignalP"/>
    </source>
</evidence>
<dbReference type="PIRSF" id="PIRSF009103">
    <property type="entry name" value="Ivy"/>
    <property type="match status" value="1"/>
</dbReference>
<dbReference type="GO" id="GO:0042597">
    <property type="term" value="C:periplasmic space"/>
    <property type="evidence" value="ECO:0007669"/>
    <property type="project" value="UniProtKB-SubCell"/>
</dbReference>
<dbReference type="Pfam" id="PF08816">
    <property type="entry name" value="Ivy"/>
    <property type="match status" value="1"/>
</dbReference>
<organism evidence="9 10">
    <name type="scientific">Photobacterium angustum</name>
    <dbReference type="NCBI Taxonomy" id="661"/>
    <lineage>
        <taxon>Bacteria</taxon>
        <taxon>Pseudomonadati</taxon>
        <taxon>Pseudomonadota</taxon>
        <taxon>Gammaproteobacteria</taxon>
        <taxon>Vibrionales</taxon>
        <taxon>Vibrionaceae</taxon>
        <taxon>Photobacterium</taxon>
    </lineage>
</organism>
<sequence>MKKLLLATSIVLLLAGCNDQAPKDQSPTDQTQTVATTETVVVEQTQSVAPETQKIPKWVSENKVTAPLDNIVDGDETYKAVSYCKPHDCAGDFMITLTGKDNKAYSMVVHVKDTNGAITKPSEYASYQFIGNPDDNMKGLLQQALLQNPNWK</sequence>
<dbReference type="RefSeq" id="WP_105062461.1">
    <property type="nucleotide sequence ID" value="NZ_MSCJ01000003.1"/>
</dbReference>
<dbReference type="InterPro" id="IPR036501">
    <property type="entry name" value="Inhibitor_vert_lysozyme_sf"/>
</dbReference>
<keyword evidence="5" id="KW-0574">Periplasm</keyword>
<evidence type="ECO:0000256" key="5">
    <source>
        <dbReference type="ARBA" id="ARBA00022764"/>
    </source>
</evidence>
<proteinExistence type="inferred from homology"/>
<dbReference type="Proteomes" id="UP000238730">
    <property type="component" value="Unassembled WGS sequence"/>
</dbReference>
<feature type="signal peptide" evidence="8">
    <location>
        <begin position="1"/>
        <end position="21"/>
    </location>
</feature>
<evidence type="ECO:0000256" key="3">
    <source>
        <dbReference type="ARBA" id="ARBA00017922"/>
    </source>
</evidence>
<comment type="similarity">
    <text evidence="2">Belongs to the ivy family.</text>
</comment>
<dbReference type="InterPro" id="IPR014453">
    <property type="entry name" value="Inhibitor_vertebrate_lysozyme"/>
</dbReference>
<evidence type="ECO:0000256" key="4">
    <source>
        <dbReference type="ARBA" id="ARBA00022729"/>
    </source>
</evidence>
<keyword evidence="7" id="KW-1015">Disulfide bond</keyword>
<dbReference type="OrthoDB" id="8858386at2"/>
<dbReference type="PROSITE" id="PS51257">
    <property type="entry name" value="PROKAR_LIPOPROTEIN"/>
    <property type="match status" value="1"/>
</dbReference>
<evidence type="ECO:0000313" key="10">
    <source>
        <dbReference type="Proteomes" id="UP000238730"/>
    </source>
</evidence>
<evidence type="ECO:0000256" key="2">
    <source>
        <dbReference type="ARBA" id="ARBA00009724"/>
    </source>
</evidence>
<evidence type="ECO:0000256" key="1">
    <source>
        <dbReference type="ARBA" id="ARBA00004418"/>
    </source>
</evidence>
<feature type="disulfide bond" evidence="7">
    <location>
        <begin position="84"/>
        <end position="89"/>
    </location>
</feature>
<evidence type="ECO:0000256" key="6">
    <source>
        <dbReference type="PIRSR" id="PIRSR009103-1"/>
    </source>
</evidence>
<comment type="caution">
    <text evidence="9">The sequence shown here is derived from an EMBL/GenBank/DDBJ whole genome shotgun (WGS) entry which is preliminary data.</text>
</comment>
<dbReference type="Gene3D" id="3.40.1420.10">
    <property type="entry name" value="Inhibitor of vertebrate lysozyme"/>
    <property type="match status" value="1"/>
</dbReference>
<feature type="chain" id="PRO_5015479374" description="Type IV secretion system putative lipoprotein virB7" evidence="8">
    <location>
        <begin position="22"/>
        <end position="152"/>
    </location>
</feature>
<gene>
    <name evidence="9" type="ORF">BTO08_20830</name>
</gene>
<keyword evidence="4 8" id="KW-0732">Signal</keyword>
<dbReference type="InterPro" id="IPR012640">
    <property type="entry name" value="Membr_lipoprot_lipid_attach_CS"/>
</dbReference>
<protein>
    <recommendedName>
        <fullName evidence="3">Type IV secretion system putative lipoprotein virB7</fullName>
    </recommendedName>
</protein>
<evidence type="ECO:0000256" key="7">
    <source>
        <dbReference type="PIRSR" id="PIRSR009103-2"/>
    </source>
</evidence>
<dbReference type="EMBL" id="MSCJ01000003">
    <property type="protein sequence ID" value="PQJ62674.1"/>
    <property type="molecule type" value="Genomic_DNA"/>
</dbReference>
<feature type="site" description="Important for lysozyme inhibition" evidence="6">
    <location>
        <position position="87"/>
    </location>
</feature>
<name>A0A2S7VKI5_PHOAN</name>
<comment type="subcellular location">
    <subcellularLocation>
        <location evidence="1">Periplasm</location>
    </subcellularLocation>
</comment>
<reference evidence="9 10" key="1">
    <citation type="submission" date="2016-12" db="EMBL/GenBank/DDBJ databases">
        <title>Diversity of luminous bacteria.</title>
        <authorList>
            <person name="Yoshizawa S."/>
            <person name="Kogure K."/>
        </authorList>
    </citation>
    <scope>NUCLEOTIDE SEQUENCE [LARGE SCALE GENOMIC DNA]</scope>
    <source>
        <strain evidence="9 10">LC1-200</strain>
    </source>
</reference>
<dbReference type="AlphaFoldDB" id="A0A2S7VKI5"/>
<dbReference type="SUPFAM" id="SSF89872">
    <property type="entry name" value="Inhibitor of vertebrate lysozyme, Ivy"/>
    <property type="match status" value="1"/>
</dbReference>
<dbReference type="Pfam" id="PF08139">
    <property type="entry name" value="LPAM_1"/>
    <property type="match status" value="1"/>
</dbReference>